<sequence length="1586" mass="183984">MEEGGEGHPTRMSPASGLEELKETQGAITPGVVVPPQSAEALTPQHQQIVDALYDTWSNDQERRKESERILSECEKEEHFILYLLDICCLTEVHNNVRKLAIIYSKNLVSRFWNCKDIFHFSNHIKKMVKEKILEILANRSIVSNYYREFCILLRKVARYELVNNFPQLLQFFVQELSAYRDNLNILDRHHITDSLCKLYIYMYLLYKVLREQYSKKLLKDKKETFHISQKFIDCLYPLWENNLNVYFQCNMNEACMCGSEGTCNKCFGEYSVVMELEAKLTFSPDVSSSECVAAHGRRNSSSIDGGESSDVHYAGEASAGGSDAYCCHFNADSDKKVKILKFMDSILLNLIISRDDVQRESGRIYQGGESRVQDDLSQEGGSPQQDGECALRKKPFLDCLANKTIFYLKFVRKDSPLYYLKYLKFLLSSFLHIIEFQSALHEYVKKDTTEQFICLFLKKHLSKDLYINSDSYESKFADIINICIGILKSLFYHFCLSQYNLIKQKKVRENYLTVKSMISNQNTFCENYTEKTDLQTKIINTLVVNINNLESENKKGRVNKNYTFRDILTYIREEVKYALTSDDYILMHNQKALEIFEFLRTHCINMSAEQIMDIMLNVKDKDGHEVEENIFYSSARECIIEIASEPFLFSIFSHFFEPLINSLHNYVHMIKSIPDKLKDLQVPEFSESIIELDGYLNIYYVLYSSLHKKIKAEHILCMIQFFTDYLSIQFTHPLISYRIALILKVWIKNYKASFPFIDEVTVLIFENIRLLCMHLSPKCVVGSLLRTRTSSDGLGERVTPPENHYAAMSANFLPLVFFKFVCLFNYIFKYEYVYENYDFINEILVGPLISLLTQITYPKSIQKILQILSHIVFISNKEKDITIFKDNYNFLLDLYKTSNLSIKEYMLNILVQILNKNYEFACGLVEFTPHEGRGRHEVASNSASISTRGDDNHKQSYYPPQGGSPHGGVLNKGGDDYVLFYFSLDVIAYTIVGRKIAEQPSHADEGIQYPLNPRALLPCGGDNYQPPSELANEVNLYVDQTISDSFYTLWLCNLKIISKLFSAKNGEIIKRVCSLYVRTVHVISEHFKRKVSNEKTHEMSSSCFDVLMEYMCLFILHETHTFYLTYESVSTNMLTNEILKPQLLAIVRNNFTLDDEGNMERCIYILHVCMGLYKNRLKDDIPMLYNYVANFVIIYLLKVVVKYMGKLFPLYTCFEGSPKGGRSSEKGSERESEKGSTGHLQGEKGREGPGRSFLQWERPAELLSQAEGHGSKMNKEDATHHKFMTHNERQTKYIYDNVLSYQREDSFDTHFGFLQNDLKQLLGIEYLKDYDLGAVFRNYNFHTVNEDNYTYVNKHTVLTLIAILSLDESYLLHYILICFLVYFRINVPLFLSSIFCQAQYIHNKSVMMALLLFIYVLTENYLFRDFVPSLVRSHLRTTSSSSTPYLEELLYDKNKCSDLFACTREDYTYLIIQLLKLINTILNTSRDIYIEKKNILHLNTVSSNLSATKMYHSAGYNCVMRGVLKYDDLPDVCNKALDNVLAFLLDMKNSDDQNATRAIVNYLRENVEGMNVALVNMYKKYLGYQ</sequence>
<comment type="subcellular location">
    <subcellularLocation>
        <location evidence="1">Nucleus</location>
    </subcellularLocation>
</comment>
<gene>
    <name evidence="7" type="ORF">PKNA1_C2_0418800</name>
    <name evidence="8" type="ORF">PKNA1_H1_0418800</name>
</gene>
<keyword evidence="5" id="KW-1133">Transmembrane helix</keyword>
<dbReference type="Proteomes" id="UP000182142">
    <property type="component" value="Unassembled WGS sequence"/>
</dbReference>
<dbReference type="SMART" id="SM00913">
    <property type="entry name" value="IBN_N"/>
    <property type="match status" value="1"/>
</dbReference>
<dbReference type="GO" id="GO:0006606">
    <property type="term" value="P:protein import into nucleus"/>
    <property type="evidence" value="ECO:0007669"/>
    <property type="project" value="TreeGrafter"/>
</dbReference>
<evidence type="ECO:0000256" key="5">
    <source>
        <dbReference type="SAM" id="Phobius"/>
    </source>
</evidence>
<feature type="region of interest" description="Disordered" evidence="4">
    <location>
        <begin position="369"/>
        <end position="388"/>
    </location>
</feature>
<evidence type="ECO:0000259" key="6">
    <source>
        <dbReference type="PROSITE" id="PS50166"/>
    </source>
</evidence>
<keyword evidence="5" id="KW-0472">Membrane</keyword>
<dbReference type="InterPro" id="IPR016024">
    <property type="entry name" value="ARM-type_fold"/>
</dbReference>
<dbReference type="GO" id="GO:0031267">
    <property type="term" value="F:small GTPase binding"/>
    <property type="evidence" value="ECO:0007669"/>
    <property type="project" value="InterPro"/>
</dbReference>
<evidence type="ECO:0000256" key="4">
    <source>
        <dbReference type="SAM" id="MobiDB-lite"/>
    </source>
</evidence>
<accession>A0A1A7VUC6</accession>
<dbReference type="Gene3D" id="1.25.10.10">
    <property type="entry name" value="Leucine-rich Repeat Variant"/>
    <property type="match status" value="1"/>
</dbReference>
<dbReference type="Pfam" id="PF03810">
    <property type="entry name" value="IBN_N"/>
    <property type="match status" value="1"/>
</dbReference>
<dbReference type="EMBL" id="CWHR02000007">
    <property type="protein sequence ID" value="SBO25253.1"/>
    <property type="molecule type" value="Genomic_DNA"/>
</dbReference>
<feature type="region of interest" description="Disordered" evidence="4">
    <location>
        <begin position="936"/>
        <end position="966"/>
    </location>
</feature>
<keyword evidence="5" id="KW-0812">Transmembrane</keyword>
<feature type="transmembrane region" description="Helical" evidence="5">
    <location>
        <begin position="1407"/>
        <end position="1424"/>
    </location>
</feature>
<reference evidence="9 10" key="1">
    <citation type="submission" date="2016-05" db="EMBL/GenBank/DDBJ databases">
        <authorList>
            <person name="Sharaf H."/>
        </authorList>
    </citation>
    <scope>NUCLEOTIDE SEQUENCE [LARGE SCALE GENOMIC DNA]</scope>
    <source>
        <strain evidence="9 10">H</strain>
    </source>
</reference>
<dbReference type="OrthoDB" id="361693at2759"/>
<name>A0A1A7VUC6_PLAKH</name>
<organism evidence="8 10">
    <name type="scientific">Plasmodium knowlesi (strain H)</name>
    <dbReference type="NCBI Taxonomy" id="5851"/>
    <lineage>
        <taxon>Eukaryota</taxon>
        <taxon>Sar</taxon>
        <taxon>Alveolata</taxon>
        <taxon>Apicomplexa</taxon>
        <taxon>Aconoidasida</taxon>
        <taxon>Haemosporida</taxon>
        <taxon>Plasmodiidae</taxon>
        <taxon>Plasmodium</taxon>
        <taxon>Plasmodium (Plasmodium)</taxon>
    </lineage>
</organism>
<keyword evidence="3" id="KW-0539">Nucleus</keyword>
<proteinExistence type="predicted"/>
<feature type="transmembrane region" description="Helical" evidence="5">
    <location>
        <begin position="1372"/>
        <end position="1395"/>
    </location>
</feature>
<keyword evidence="2" id="KW-0813">Transport</keyword>
<feature type="region of interest" description="Disordered" evidence="4">
    <location>
        <begin position="1218"/>
        <end position="1252"/>
    </location>
</feature>
<dbReference type="VEuPathDB" id="PlasmoDB:PKNH_0418800"/>
<evidence type="ECO:0000256" key="2">
    <source>
        <dbReference type="ARBA" id="ARBA00022448"/>
    </source>
</evidence>
<dbReference type="EMBL" id="CWHQ02000008">
    <property type="protein sequence ID" value="SBO23674.1"/>
    <property type="molecule type" value="Genomic_DNA"/>
</dbReference>
<protein>
    <recommendedName>
        <fullName evidence="6">Importin N-terminal domain-containing protein</fullName>
    </recommendedName>
</protein>
<evidence type="ECO:0000313" key="7">
    <source>
        <dbReference type="EMBL" id="SBO23674.1"/>
    </source>
</evidence>
<feature type="compositionally biased region" description="Basic and acidic residues" evidence="4">
    <location>
        <begin position="1223"/>
        <end position="1250"/>
    </location>
</feature>
<dbReference type="SUPFAM" id="SSF48371">
    <property type="entry name" value="ARM repeat"/>
    <property type="match status" value="1"/>
</dbReference>
<dbReference type="InterPro" id="IPR001494">
    <property type="entry name" value="Importin-beta_N"/>
</dbReference>
<evidence type="ECO:0000313" key="8">
    <source>
        <dbReference type="EMBL" id="SBO25253.1"/>
    </source>
</evidence>
<dbReference type="PROSITE" id="PS50166">
    <property type="entry name" value="IMPORTIN_B_NT"/>
    <property type="match status" value="1"/>
</dbReference>
<dbReference type="Proteomes" id="UP000182128">
    <property type="component" value="Unassembled WGS sequence"/>
</dbReference>
<evidence type="ECO:0000313" key="10">
    <source>
        <dbReference type="Proteomes" id="UP000182142"/>
    </source>
</evidence>
<dbReference type="PANTHER" id="PTHR10997:SF60">
    <property type="entry name" value="IMPORTIN N-TERMINAL DOMAIN-CONTAINING PROTEIN"/>
    <property type="match status" value="1"/>
</dbReference>
<evidence type="ECO:0000256" key="3">
    <source>
        <dbReference type="ARBA" id="ARBA00023242"/>
    </source>
</evidence>
<evidence type="ECO:0000256" key="1">
    <source>
        <dbReference type="ARBA" id="ARBA00004123"/>
    </source>
</evidence>
<dbReference type="InterPro" id="IPR011989">
    <property type="entry name" value="ARM-like"/>
</dbReference>
<dbReference type="GO" id="GO:0005635">
    <property type="term" value="C:nuclear envelope"/>
    <property type="evidence" value="ECO:0007669"/>
    <property type="project" value="TreeGrafter"/>
</dbReference>
<dbReference type="GO" id="GO:0005829">
    <property type="term" value="C:cytosol"/>
    <property type="evidence" value="ECO:0007669"/>
    <property type="project" value="TreeGrafter"/>
</dbReference>
<feature type="domain" description="Importin N-terminal" evidence="6">
    <location>
        <begin position="67"/>
        <end position="139"/>
    </location>
</feature>
<reference evidence="8" key="2">
    <citation type="submission" date="2016-05" db="EMBL/GenBank/DDBJ databases">
        <authorList>
            <person name="Lavstsen T."/>
            <person name="Jespersen J.S."/>
        </authorList>
    </citation>
    <scope>NUCLEOTIDE SEQUENCE [LARGE SCALE GENOMIC DNA]</scope>
</reference>
<evidence type="ECO:0000313" key="9">
    <source>
        <dbReference type="Proteomes" id="UP000182128"/>
    </source>
</evidence>
<dbReference type="PANTHER" id="PTHR10997">
    <property type="entry name" value="IMPORTIN-7, 8, 11"/>
    <property type="match status" value="1"/>
</dbReference>